<keyword evidence="6" id="KW-0967">Endosome</keyword>
<evidence type="ECO:0000256" key="6">
    <source>
        <dbReference type="ARBA" id="ARBA00022753"/>
    </source>
</evidence>
<feature type="transmembrane region" description="Helical" evidence="16">
    <location>
        <begin position="402"/>
        <end position="426"/>
    </location>
</feature>
<accession>A0ABQ8U6Y7</accession>
<comment type="caution">
    <text evidence="18">The sequence shown here is derived from an EMBL/GenBank/DDBJ whole genome shotgun (WGS) entry which is preliminary data.</text>
</comment>
<keyword evidence="12" id="KW-0325">Glycoprotein</keyword>
<evidence type="ECO:0000256" key="3">
    <source>
        <dbReference type="ARBA" id="ARBA00022448"/>
    </source>
</evidence>
<feature type="transmembrane region" description="Helical" evidence="16">
    <location>
        <begin position="509"/>
        <end position="533"/>
    </location>
</feature>
<evidence type="ECO:0000256" key="8">
    <source>
        <dbReference type="ARBA" id="ARBA00022989"/>
    </source>
</evidence>
<comment type="similarity">
    <text evidence="14">Belongs to the amino acid/polyamine transporter 2 family. SLC38A9 subfamily.</text>
</comment>
<keyword evidence="10 16" id="KW-0472">Membrane</keyword>
<evidence type="ECO:0000256" key="10">
    <source>
        <dbReference type="ARBA" id="ARBA00023136"/>
    </source>
</evidence>
<dbReference type="EMBL" id="JAPMOS010000236">
    <property type="protein sequence ID" value="KAJ4453616.1"/>
    <property type="molecule type" value="Genomic_DNA"/>
</dbReference>
<feature type="domain" description="Amino acid transporter transmembrane" evidence="17">
    <location>
        <begin position="12"/>
        <end position="465"/>
    </location>
</feature>
<evidence type="ECO:0000256" key="4">
    <source>
        <dbReference type="ARBA" id="ARBA00022692"/>
    </source>
</evidence>
<evidence type="ECO:0000256" key="1">
    <source>
        <dbReference type="ARBA" id="ARBA00004107"/>
    </source>
</evidence>
<evidence type="ECO:0000256" key="9">
    <source>
        <dbReference type="ARBA" id="ARBA00023053"/>
    </source>
</evidence>
<evidence type="ECO:0000256" key="5">
    <source>
        <dbReference type="ARBA" id="ARBA00022723"/>
    </source>
</evidence>
<feature type="transmembrane region" description="Helical" evidence="16">
    <location>
        <begin position="286"/>
        <end position="307"/>
    </location>
</feature>
<feature type="region of interest" description="Disordered" evidence="15">
    <location>
        <begin position="339"/>
        <end position="361"/>
    </location>
</feature>
<feature type="transmembrane region" description="Helical" evidence="16">
    <location>
        <begin position="82"/>
        <end position="102"/>
    </location>
</feature>
<evidence type="ECO:0000256" key="12">
    <source>
        <dbReference type="ARBA" id="ARBA00023180"/>
    </source>
</evidence>
<dbReference type="PANTHER" id="PTHR22950:SF244">
    <property type="entry name" value="NEUTRAL AMINO ACID TRANSPORTER 9"/>
    <property type="match status" value="1"/>
</dbReference>
<feature type="transmembrane region" description="Helical" evidence="16">
    <location>
        <begin position="237"/>
        <end position="260"/>
    </location>
</feature>
<dbReference type="Pfam" id="PF01490">
    <property type="entry name" value="Aa_trans"/>
    <property type="match status" value="1"/>
</dbReference>
<protein>
    <submittedName>
        <fullName evidence="18">Transmembrane amino acid transporter</fullName>
    </submittedName>
</protein>
<evidence type="ECO:0000313" key="19">
    <source>
        <dbReference type="Proteomes" id="UP001141327"/>
    </source>
</evidence>
<feature type="transmembrane region" description="Helical" evidence="16">
    <location>
        <begin position="39"/>
        <end position="62"/>
    </location>
</feature>
<organism evidence="18 19">
    <name type="scientific">Paratrimastix pyriformis</name>
    <dbReference type="NCBI Taxonomy" id="342808"/>
    <lineage>
        <taxon>Eukaryota</taxon>
        <taxon>Metamonada</taxon>
        <taxon>Preaxostyla</taxon>
        <taxon>Paratrimastigidae</taxon>
        <taxon>Paratrimastix</taxon>
    </lineage>
</organism>
<feature type="transmembrane region" description="Helical" evidence="16">
    <location>
        <begin position="135"/>
        <end position="155"/>
    </location>
</feature>
<reference evidence="18" key="1">
    <citation type="journal article" date="2022" name="bioRxiv">
        <title>Genomics of Preaxostyla Flagellates Illuminates Evolutionary Transitions and the Path Towards Mitochondrial Loss.</title>
        <authorList>
            <person name="Novak L.V.F."/>
            <person name="Treitli S.C."/>
            <person name="Pyrih J."/>
            <person name="Halakuc P."/>
            <person name="Pipaliya S.V."/>
            <person name="Vacek V."/>
            <person name="Brzon O."/>
            <person name="Soukal P."/>
            <person name="Eme L."/>
            <person name="Dacks J.B."/>
            <person name="Karnkowska A."/>
            <person name="Elias M."/>
            <person name="Hampl V."/>
        </authorList>
    </citation>
    <scope>NUCLEOTIDE SEQUENCE</scope>
    <source>
        <strain evidence="18">RCP-MX</strain>
    </source>
</reference>
<keyword evidence="13" id="KW-0458">Lysosome</keyword>
<keyword evidence="11" id="KW-1015">Disulfide bond</keyword>
<evidence type="ECO:0000313" key="18">
    <source>
        <dbReference type="EMBL" id="KAJ4453616.1"/>
    </source>
</evidence>
<sequence>MPQQEKVGTNGSLTTIFSIVSNMLGASLLSVPWSFGQSGLAAGIVSVVLLGGLTCYTAWLIIRNGQGYLDFADKCRETLGNWSYYATQIVSVVLLLGGLISYHCIISANLFSIVEAIREFSGDIDPATGHAPPCWFTPQIAPLFVVGFLFPLTLVRDLKLLVRLTSFGIVPVTLITFVIIFTGCTTTVPGGINWGTVTWVNMALPETLGILSSAFFVHNMVLAFFRNARNPATTGRNLVIAFLINAAIYCSVGTLGYLGYHDYITPGSVRPAILDNYLKMLPETNIMALAARVALLLQLSICFPMLFKLLRQYVLTMVLPVRWMKNVALIRARAKDRKESESGIDSSQNDQPVRQPASECGSINVSSAPAADSDLAAPDSTPASSQPPKSRGTEQPAPEPEFYLLTQILPATVLFFGVTLMFAMFYPNIGMVLRFSGAISGVAFTYGLPSLVELLVRHRRHVEFRAALLADAHSVHPEAAVTLDEASPLLPAAPLGPAERASLRHEQALYWMHFCLHGLILLFGLSLLGLQFFL</sequence>
<evidence type="ECO:0000256" key="11">
    <source>
        <dbReference type="ARBA" id="ARBA00023157"/>
    </source>
</evidence>
<evidence type="ECO:0000256" key="7">
    <source>
        <dbReference type="ARBA" id="ARBA00022970"/>
    </source>
</evidence>
<feature type="transmembrane region" description="Helical" evidence="16">
    <location>
        <begin position="208"/>
        <end position="225"/>
    </location>
</feature>
<keyword evidence="5" id="KW-0479">Metal-binding</keyword>
<keyword evidence="7" id="KW-0029">Amino-acid transport</keyword>
<keyword evidence="9" id="KW-0915">Sodium</keyword>
<comment type="subcellular location">
    <subcellularLocation>
        <location evidence="1">Late endosome membrane</location>
        <topology evidence="1">Multi-pass membrane protein</topology>
    </subcellularLocation>
    <subcellularLocation>
        <location evidence="2">Lysosome membrane</location>
        <topology evidence="2">Multi-pass membrane protein</topology>
    </subcellularLocation>
</comment>
<feature type="region of interest" description="Disordered" evidence="15">
    <location>
        <begin position="373"/>
        <end position="397"/>
    </location>
</feature>
<evidence type="ECO:0000256" key="14">
    <source>
        <dbReference type="ARBA" id="ARBA00038442"/>
    </source>
</evidence>
<feature type="transmembrane region" description="Helical" evidence="16">
    <location>
        <begin position="432"/>
        <end position="456"/>
    </location>
</feature>
<keyword evidence="3" id="KW-0813">Transport</keyword>
<evidence type="ECO:0000259" key="17">
    <source>
        <dbReference type="Pfam" id="PF01490"/>
    </source>
</evidence>
<evidence type="ECO:0000256" key="16">
    <source>
        <dbReference type="SAM" id="Phobius"/>
    </source>
</evidence>
<feature type="compositionally biased region" description="Low complexity" evidence="15">
    <location>
        <begin position="373"/>
        <end position="384"/>
    </location>
</feature>
<dbReference type="Proteomes" id="UP001141327">
    <property type="component" value="Unassembled WGS sequence"/>
</dbReference>
<proteinExistence type="inferred from homology"/>
<gene>
    <name evidence="18" type="ORF">PAPYR_11867</name>
</gene>
<name>A0ABQ8U6Y7_9EUKA</name>
<feature type="transmembrane region" description="Helical" evidence="16">
    <location>
        <begin position="167"/>
        <end position="188"/>
    </location>
</feature>
<evidence type="ECO:0000256" key="13">
    <source>
        <dbReference type="ARBA" id="ARBA00023228"/>
    </source>
</evidence>
<dbReference type="InterPro" id="IPR013057">
    <property type="entry name" value="AA_transpt_TM"/>
</dbReference>
<keyword evidence="4 16" id="KW-0812">Transmembrane</keyword>
<evidence type="ECO:0000256" key="15">
    <source>
        <dbReference type="SAM" id="MobiDB-lite"/>
    </source>
</evidence>
<evidence type="ECO:0000256" key="2">
    <source>
        <dbReference type="ARBA" id="ARBA00004155"/>
    </source>
</evidence>
<keyword evidence="8 16" id="KW-1133">Transmembrane helix</keyword>
<feature type="compositionally biased region" description="Polar residues" evidence="15">
    <location>
        <begin position="343"/>
        <end position="352"/>
    </location>
</feature>
<feature type="transmembrane region" description="Helical" evidence="16">
    <location>
        <begin position="12"/>
        <end position="33"/>
    </location>
</feature>
<dbReference type="PANTHER" id="PTHR22950">
    <property type="entry name" value="AMINO ACID TRANSPORTER"/>
    <property type="match status" value="1"/>
</dbReference>
<keyword evidence="19" id="KW-1185">Reference proteome</keyword>